<feature type="transmembrane region" description="Helical" evidence="2">
    <location>
        <begin position="763"/>
        <end position="783"/>
    </location>
</feature>
<dbReference type="Proteomes" id="UP000030681">
    <property type="component" value="Unassembled WGS sequence"/>
</dbReference>
<name>A0A081IBA7_PLAVN</name>
<feature type="compositionally biased region" description="Polar residues" evidence="1">
    <location>
        <begin position="407"/>
        <end position="422"/>
    </location>
</feature>
<keyword evidence="2" id="KW-0472">Membrane</keyword>
<dbReference type="InterPro" id="IPR006477">
    <property type="entry name" value="Yir_bir_cir"/>
</dbReference>
<feature type="compositionally biased region" description="Low complexity" evidence="1">
    <location>
        <begin position="430"/>
        <end position="450"/>
    </location>
</feature>
<evidence type="ECO:0000256" key="1">
    <source>
        <dbReference type="SAM" id="MobiDB-lite"/>
    </source>
</evidence>
<reference evidence="3 4" key="1">
    <citation type="submission" date="2013-02" db="EMBL/GenBank/DDBJ databases">
        <title>The Genome Sequence of Plasmodium vinckei vinckei.</title>
        <authorList>
            <consortium name="The Broad Institute Genome Sequencing Platform"/>
            <consortium name="The Broad Institute Genome Sequencing Center for Infectious Disease"/>
            <person name="Neafsey D."/>
            <person name="Cheeseman I."/>
            <person name="Volkman S."/>
            <person name="Adams J."/>
            <person name="Walker B."/>
            <person name="Young S.K."/>
            <person name="Zeng Q."/>
            <person name="Gargeya S."/>
            <person name="Fitzgerald M."/>
            <person name="Haas B."/>
            <person name="Abouelleil A."/>
            <person name="Alvarado L."/>
            <person name="Arachchi H.M."/>
            <person name="Berlin A.M."/>
            <person name="Chapman S.B."/>
            <person name="Dewar J."/>
            <person name="Goldberg J."/>
            <person name="Griggs A."/>
            <person name="Gujja S."/>
            <person name="Hansen M."/>
            <person name="Howarth C."/>
            <person name="Imamovic A."/>
            <person name="Larimer J."/>
            <person name="McCowan C."/>
            <person name="Murphy C."/>
            <person name="Neiman D."/>
            <person name="Pearson M."/>
            <person name="Priest M."/>
            <person name="Roberts A."/>
            <person name="Saif S."/>
            <person name="Shea T."/>
            <person name="Sisk P."/>
            <person name="Sykes S."/>
            <person name="Wortman J."/>
            <person name="Nusbaum C."/>
            <person name="Birren B."/>
        </authorList>
    </citation>
    <scope>NUCLEOTIDE SEQUENCE [LARGE SCALE GENOMIC DNA]</scope>
    <source>
        <strain evidence="4">vinckei</strain>
    </source>
</reference>
<dbReference type="Pfam" id="PF06022">
    <property type="entry name" value="Cir_Bir_Yir"/>
    <property type="match status" value="1"/>
</dbReference>
<keyword evidence="2" id="KW-1133">Transmembrane helix</keyword>
<feature type="compositionally biased region" description="Low complexity" evidence="1">
    <location>
        <begin position="600"/>
        <end position="616"/>
    </location>
</feature>
<feature type="compositionally biased region" description="Polar residues" evidence="1">
    <location>
        <begin position="458"/>
        <end position="469"/>
    </location>
</feature>
<accession>A0A081IBA7</accession>
<feature type="region of interest" description="Disordered" evidence="1">
    <location>
        <begin position="279"/>
        <end position="469"/>
    </location>
</feature>
<feature type="compositionally biased region" description="Polar residues" evidence="1">
    <location>
        <begin position="561"/>
        <end position="574"/>
    </location>
</feature>
<keyword evidence="2" id="KW-0812">Transmembrane</keyword>
<evidence type="ECO:0008006" key="5">
    <source>
        <dbReference type="Google" id="ProtNLM"/>
    </source>
</evidence>
<feature type="compositionally biased region" description="Pro residues" evidence="1">
    <location>
        <begin position="365"/>
        <end position="382"/>
    </location>
</feature>
<feature type="compositionally biased region" description="Pro residues" evidence="1">
    <location>
        <begin position="585"/>
        <end position="599"/>
    </location>
</feature>
<gene>
    <name evidence="3" type="ORF">YYE_03998</name>
</gene>
<dbReference type="AlphaFoldDB" id="A0A081IBA7"/>
<sequence>MSEKACKLLREVDEYFNNEIVDGTKFDKSNLFIYKCPYENKKFRGCKNNNERISALGGHLYEQLAKIANEFKGEGDNGNRHIEIFMMWLSNKLYKLEENKIKTLEVFYKEHLEKHTGNYKYWNLLNSKKEYKRANVWYMSELYSLLKYICDLVNEYNNNPKNLSREIGIISNKCHQKFKTIYNDIKDCYSYFHLLKYLKSIYDGVRNAAVSAQKKPPRGNRLLGYLMNASLVPIVELTTINWNKRFPNQSDKILDFHTNECVKLYSEYVKKQKELELKKTPKAEPQTGSNQLGTEGNKNSLDRSKHTKPEQSKKPTNPVTPKKKGRQAQEKRVQVKHKKKEQGPKPAPPEKKTLPPESPTQLPQQKPPPQPTLELPPPPPQQQGPLSQQESPPQTNPLTTNPPPQNGSSSQTSQMGGLNNQNESKDSGNDKGSTGGTNNNTEGSVSGNENPDGGSRDPASTTSGGSFNLGTSIFKMILKGKEYYNKASEYIEKNKEGFKNVKDKISNAYDNAVNKLKSAYSVSNSYFSEFINNVTSQLNQFGSPSESGDKQSEPGTPINGGKQSNQSPSTNLPSPSMPIPSKDSPLPPLKDPSPTPPQTPSSIPSPQKQPFSQSQSITQNPTQLDPPNHKANIQLVKLPIFNLNLKKTCNIFPTTWNGSEECKPEINFMNTTLVCCTSEQCSLTGISVTLVLIPIILLIVYKYLSREWTKTSEKKNMKRVIKLADGKRKTQIIINSYDRNKDLKPIINSAGRKKDPLLNIYKLMQADPIPFINLFFLLIFFVYKRKSDFLEL</sequence>
<feature type="compositionally biased region" description="Polar residues" evidence="1">
    <location>
        <begin position="286"/>
        <end position="299"/>
    </location>
</feature>
<proteinExistence type="predicted"/>
<feature type="compositionally biased region" description="Basic and acidic residues" evidence="1">
    <location>
        <begin position="300"/>
        <end position="313"/>
    </location>
</feature>
<evidence type="ECO:0000313" key="3">
    <source>
        <dbReference type="EMBL" id="KEG00965.1"/>
    </source>
</evidence>
<feature type="region of interest" description="Disordered" evidence="1">
    <location>
        <begin position="538"/>
        <end position="629"/>
    </location>
</feature>
<feature type="compositionally biased region" description="Low complexity" evidence="1">
    <location>
        <begin position="383"/>
        <end position="399"/>
    </location>
</feature>
<protein>
    <recommendedName>
        <fullName evidence="5">PIR protein CIR protein</fullName>
    </recommendedName>
</protein>
<organism evidence="3 4">
    <name type="scientific">Plasmodium vinckei vinckei</name>
    <dbReference type="NCBI Taxonomy" id="54757"/>
    <lineage>
        <taxon>Eukaryota</taxon>
        <taxon>Sar</taxon>
        <taxon>Alveolata</taxon>
        <taxon>Apicomplexa</taxon>
        <taxon>Aconoidasida</taxon>
        <taxon>Haemosporida</taxon>
        <taxon>Plasmodiidae</taxon>
        <taxon>Plasmodium</taxon>
        <taxon>Plasmodium (Vinckeia)</taxon>
    </lineage>
</organism>
<evidence type="ECO:0000256" key="2">
    <source>
        <dbReference type="SAM" id="Phobius"/>
    </source>
</evidence>
<evidence type="ECO:0000313" key="4">
    <source>
        <dbReference type="Proteomes" id="UP000030681"/>
    </source>
</evidence>
<dbReference type="EMBL" id="KL446953">
    <property type="protein sequence ID" value="KEG00965.1"/>
    <property type="molecule type" value="Genomic_DNA"/>
</dbReference>
<feature type="transmembrane region" description="Helical" evidence="2">
    <location>
        <begin position="683"/>
        <end position="704"/>
    </location>
</feature>